<organism evidence="1 2">
    <name type="scientific">Meloidogyne enterolobii</name>
    <name type="common">Root-knot nematode worm</name>
    <name type="synonym">Meloidogyne mayaguensis</name>
    <dbReference type="NCBI Taxonomy" id="390850"/>
    <lineage>
        <taxon>Eukaryota</taxon>
        <taxon>Metazoa</taxon>
        <taxon>Ecdysozoa</taxon>
        <taxon>Nematoda</taxon>
        <taxon>Chromadorea</taxon>
        <taxon>Rhabditida</taxon>
        <taxon>Tylenchina</taxon>
        <taxon>Tylenchomorpha</taxon>
        <taxon>Tylenchoidea</taxon>
        <taxon>Meloidogynidae</taxon>
        <taxon>Meloidogyninae</taxon>
        <taxon>Meloidogyne</taxon>
    </lineage>
</organism>
<dbReference type="EMBL" id="CAJEWN010000151">
    <property type="protein sequence ID" value="CAD2169290.1"/>
    <property type="molecule type" value="Genomic_DNA"/>
</dbReference>
<dbReference type="AlphaFoldDB" id="A0A6V7V2Q8"/>
<gene>
    <name evidence="1" type="ORF">MENT_LOCUS20622</name>
</gene>
<protein>
    <submittedName>
        <fullName evidence="1">Uncharacterized protein</fullName>
    </submittedName>
</protein>
<dbReference type="Proteomes" id="UP000580250">
    <property type="component" value="Unassembled WGS sequence"/>
</dbReference>
<proteinExistence type="predicted"/>
<sequence>MAPKKIINIVEHNEFFPDFDFITLHWIGVIHWIGGFMQNKKNIILLSTKKEKVNGSIQALTKICNHDKEIKKYF</sequence>
<name>A0A6V7V2Q8_MELEN</name>
<evidence type="ECO:0000313" key="2">
    <source>
        <dbReference type="Proteomes" id="UP000580250"/>
    </source>
</evidence>
<evidence type="ECO:0000313" key="1">
    <source>
        <dbReference type="EMBL" id="CAD2169290.1"/>
    </source>
</evidence>
<reference evidence="1 2" key="1">
    <citation type="submission" date="2020-08" db="EMBL/GenBank/DDBJ databases">
        <authorList>
            <person name="Koutsovoulos G."/>
            <person name="Danchin GJ E."/>
        </authorList>
    </citation>
    <scope>NUCLEOTIDE SEQUENCE [LARGE SCALE GENOMIC DNA]</scope>
</reference>
<comment type="caution">
    <text evidence="1">The sequence shown here is derived from an EMBL/GenBank/DDBJ whole genome shotgun (WGS) entry which is preliminary data.</text>
</comment>
<accession>A0A6V7V2Q8</accession>